<dbReference type="Pfam" id="PF13181">
    <property type="entry name" value="TPR_8"/>
    <property type="match status" value="1"/>
</dbReference>
<feature type="compositionally biased region" description="Acidic residues" evidence="2">
    <location>
        <begin position="87"/>
        <end position="107"/>
    </location>
</feature>
<evidence type="ECO:0000313" key="4">
    <source>
        <dbReference type="Proteomes" id="UP001153365"/>
    </source>
</evidence>
<dbReference type="PANTHER" id="PTHR23082:SF0">
    <property type="entry name" value="GENERAL TRANSCRIPTION FACTOR 3C POLYPEPTIDE 3"/>
    <property type="match status" value="1"/>
</dbReference>
<feature type="region of interest" description="Disordered" evidence="2">
    <location>
        <begin position="67"/>
        <end position="107"/>
    </location>
</feature>
<feature type="region of interest" description="Disordered" evidence="2">
    <location>
        <begin position="937"/>
        <end position="1002"/>
    </location>
</feature>
<keyword evidence="4" id="KW-1185">Reference proteome</keyword>
<dbReference type="GO" id="GO:0006383">
    <property type="term" value="P:transcription by RNA polymerase III"/>
    <property type="evidence" value="ECO:0007669"/>
    <property type="project" value="InterPro"/>
</dbReference>
<feature type="repeat" description="TPR" evidence="1">
    <location>
        <begin position="553"/>
        <end position="586"/>
    </location>
</feature>
<feature type="region of interest" description="Disordered" evidence="2">
    <location>
        <begin position="1"/>
        <end position="35"/>
    </location>
</feature>
<dbReference type="Gene3D" id="1.25.40.10">
    <property type="entry name" value="Tetratricopeptide repeat domain"/>
    <property type="match status" value="3"/>
</dbReference>
<keyword evidence="1" id="KW-0802">TPR repeat</keyword>
<name>A0AAV0BM92_PHAPC</name>
<dbReference type="SUPFAM" id="SSF48452">
    <property type="entry name" value="TPR-like"/>
    <property type="match status" value="3"/>
</dbReference>
<dbReference type="PROSITE" id="PS50005">
    <property type="entry name" value="TPR"/>
    <property type="match status" value="3"/>
</dbReference>
<dbReference type="InterPro" id="IPR011990">
    <property type="entry name" value="TPR-like_helical_dom_sf"/>
</dbReference>
<dbReference type="AlphaFoldDB" id="A0AAV0BM92"/>
<dbReference type="PANTHER" id="PTHR23082">
    <property type="entry name" value="TRANSCRIPTION INITIATION FACTOR IIIC TFIIIC , POLYPEPTIDE 3-RELATED"/>
    <property type="match status" value="1"/>
</dbReference>
<dbReference type="SMART" id="SM00028">
    <property type="entry name" value="TPR"/>
    <property type="match status" value="7"/>
</dbReference>
<feature type="region of interest" description="Disordered" evidence="2">
    <location>
        <begin position="767"/>
        <end position="786"/>
    </location>
</feature>
<sequence length="1165" mass="133141">MDNQTSESNSIPLDPDLFNPDVVGPALGGGVRLEEGNQYPVDEFWGLDQEDAYYGTYEDEDEIELGEDQELIGATTDGHLYPGFESELSDEGETEDDEEEEDESDAELDSVNINQFNDLHRLIGAIHSKSSRNDEETSGVLSKEWDRSMDQEMNEIQESEKAMRRGKRKKYKLRGEPELSIEVSILLGRANICFVEKKYDEAIPLFEEVVRIEPLCKMAWNNLGVIYQDLGDFEKSCQFRIIGAHLTSKSSETWKELAAESRQHGLLSQAIYCFSEAIKSGKDDVEAMWDRSYLLYQVGRPRQALAGYIAILKFTPNNPDVLREVAYICATTRETELPIKLYQDALCHYQNLMPTPDPTWLKEGFGLEHVRTLVKLMMDSKQSCSFRVEDSTARDAKEEEQRILTHYTNILTLIKQANRWLQGRWNVNAEGYIDWDRFEDDREFDQDRMNREGLEPFSNTCYEDCPIYPLDNDFRAFMGICRLKLGDEEEAAVFIISREIFACFFIFYLFNFLRKRRLQPLLNSSFSLFFKLKTKKIQLHFDYIKAIDVETHSELFISIGDAYKEAARWNEALELYHDLSENDSTNTPDIWHKIGECHRKMGNLEGALECYEAVNETDPLDLVAKTQLAEIYELLGNRSKAFEIVNDLIETRRNARESGAAIEKCLNLGNSSGTSQSLGRSNTSSAAKANISKTMVERRLEEDMRTQIYVSTYERLEEICSKLSTTAPSEHSSLAVEYVRLANSLVEGFRRTPALFPNALTSKFSGLNHSNNRAGRRTENAKKSSAITEDTNAYTSSPDFRGISFNNWVRIFVYYAFCCCKISRSDEACEILEHVTRAPVFRQSASMQQVLRLAHAAAAFQKGDYVLVTYTIRWLSKRLEFDSDPVRLISALLSQGFQEAVAFFNSNTQKWLLRKIQLVDNITGKLKSLEISNEEHSPPKIVGGSITSGVKGSTEDKEKELPTDRGRYQSQAYDTVKESKDQDGGGEEDEEEEDESYWKPSKFKPKETNPVFIIIFAQILAGTRGFKSAIVHYLRLYETYPDDQLLNLLLAIAYAHRSMQRQADNRHHQIAQALAFWDHYRKLRSDSFGQEVEYNLARLFHGLGLTSLAVNHYNRVLAISPESSEAREEDENDLSSLAAYNLVLIYSTGGSMDLANEIIQRYLTV</sequence>
<dbReference type="EMBL" id="CALTRL010005975">
    <property type="protein sequence ID" value="CAH7688374.1"/>
    <property type="molecule type" value="Genomic_DNA"/>
</dbReference>
<feature type="compositionally biased region" description="Acidic residues" evidence="2">
    <location>
        <begin position="984"/>
        <end position="995"/>
    </location>
</feature>
<dbReference type="Pfam" id="PF13432">
    <property type="entry name" value="TPR_16"/>
    <property type="match status" value="1"/>
</dbReference>
<dbReference type="InterPro" id="IPR039340">
    <property type="entry name" value="Tfc4/TFIIIC-102/Sfc4"/>
</dbReference>
<comment type="caution">
    <text evidence="3">The sequence shown here is derived from an EMBL/GenBank/DDBJ whole genome shotgun (WGS) entry which is preliminary data.</text>
</comment>
<evidence type="ECO:0000256" key="2">
    <source>
        <dbReference type="SAM" id="MobiDB-lite"/>
    </source>
</evidence>
<dbReference type="Proteomes" id="UP001153365">
    <property type="component" value="Unassembled WGS sequence"/>
</dbReference>
<feature type="compositionally biased region" description="Polar residues" evidence="2">
    <location>
        <begin position="1"/>
        <end position="11"/>
    </location>
</feature>
<dbReference type="FunFam" id="1.25.40.10:FF:002945">
    <property type="entry name" value="Uncharacterized protein"/>
    <property type="match status" value="1"/>
</dbReference>
<gene>
    <name evidence="3" type="ORF">PPACK8108_LOCUS23332</name>
</gene>
<feature type="repeat" description="TPR" evidence="1">
    <location>
        <begin position="588"/>
        <end position="621"/>
    </location>
</feature>
<dbReference type="InterPro" id="IPR019734">
    <property type="entry name" value="TPR_rpt"/>
</dbReference>
<reference evidence="3" key="1">
    <citation type="submission" date="2022-06" db="EMBL/GenBank/DDBJ databases">
        <authorList>
            <consortium name="SYNGENTA / RWTH Aachen University"/>
        </authorList>
    </citation>
    <scope>NUCLEOTIDE SEQUENCE</scope>
</reference>
<organism evidence="3 4">
    <name type="scientific">Phakopsora pachyrhizi</name>
    <name type="common">Asian soybean rust disease fungus</name>
    <dbReference type="NCBI Taxonomy" id="170000"/>
    <lineage>
        <taxon>Eukaryota</taxon>
        <taxon>Fungi</taxon>
        <taxon>Dikarya</taxon>
        <taxon>Basidiomycota</taxon>
        <taxon>Pucciniomycotina</taxon>
        <taxon>Pucciniomycetes</taxon>
        <taxon>Pucciniales</taxon>
        <taxon>Phakopsoraceae</taxon>
        <taxon>Phakopsora</taxon>
    </lineage>
</organism>
<accession>A0AAV0BM92</accession>
<proteinExistence type="predicted"/>
<dbReference type="GO" id="GO:0000127">
    <property type="term" value="C:transcription factor TFIIIC complex"/>
    <property type="evidence" value="ECO:0007669"/>
    <property type="project" value="TreeGrafter"/>
</dbReference>
<evidence type="ECO:0000256" key="1">
    <source>
        <dbReference type="PROSITE-ProRule" id="PRU00339"/>
    </source>
</evidence>
<protein>
    <submittedName>
        <fullName evidence="3">Uncharacterized protein</fullName>
    </submittedName>
</protein>
<feature type="repeat" description="TPR" evidence="1">
    <location>
        <begin position="1090"/>
        <end position="1123"/>
    </location>
</feature>
<evidence type="ECO:0000313" key="3">
    <source>
        <dbReference type="EMBL" id="CAH7688374.1"/>
    </source>
</evidence>
<feature type="compositionally biased region" description="Basic and acidic residues" evidence="2">
    <location>
        <begin position="953"/>
        <end position="967"/>
    </location>
</feature>